<keyword evidence="2" id="KW-1185">Reference proteome</keyword>
<accession>A0ACA9LX66</accession>
<dbReference type="Proteomes" id="UP000789366">
    <property type="component" value="Unassembled WGS sequence"/>
</dbReference>
<comment type="caution">
    <text evidence="1">The sequence shown here is derived from an EMBL/GenBank/DDBJ whole genome shotgun (WGS) entry which is preliminary data.</text>
</comment>
<protein>
    <submittedName>
        <fullName evidence="1">10308_t:CDS:1</fullName>
    </submittedName>
</protein>
<gene>
    <name evidence="1" type="ORF">SPELUC_LOCUS5352</name>
</gene>
<feature type="non-terminal residue" evidence="1">
    <location>
        <position position="1"/>
    </location>
</feature>
<feature type="non-terminal residue" evidence="1">
    <location>
        <position position="725"/>
    </location>
</feature>
<name>A0ACA9LX66_9GLOM</name>
<dbReference type="EMBL" id="CAJVPW010005422">
    <property type="protein sequence ID" value="CAG8554724.1"/>
    <property type="molecule type" value="Genomic_DNA"/>
</dbReference>
<evidence type="ECO:0000313" key="1">
    <source>
        <dbReference type="EMBL" id="CAG8554724.1"/>
    </source>
</evidence>
<sequence length="725" mass="81479">QCVSPTCDPCLDTCSIPYPPSCNFRTTTTTRYSYYTYTGFRTTTTTYYNYYTYTEYARSDSALIGTSVSLGIVSGIILPICIALIFYYRRHAMATQSEQNPEQNGTNNQTPGVTYVVREYGTSEVSTNDSCANFNNDYITKGIRIFNYTDVSNCYKSIPFDKDIANQFLKLQTIETINGIFNGFYSFLDIAKDSPPTGFNFSSLNITSELTRLLNNTYGSLFQFMADVRKVTSQLKDAHTNFKTNCFTTFAFFSNFTLYSAIGTNGTQIIKVRNDTIDPSNNNCEVTHIDGVQAFKVISEFARDSVFISRDLGVRFNSALDLVDAENSFSYRIDLPPTSNITYRLNCSNSVKDVNRIWMAMSLPEILSEFKDSKTFFNNRCNITTTNKTSLSLFQRGFHETKKLLKRNNGILDVVEEYKGDHDTWQLINVNLISVVQDFICFYKKDDFGVIKIFTEQINFNDTVAINTIKGFEALVNTGVKKVVIDLSNNFGGSIAVSAFINLILFPNNTNPFFDYDLRVTDSIKLGLNGVLFKFNETASSSTKIKYEKIEDFIGNNSYARGNVTDHYSNKFVPNILSLLSSFIAQYLRTPIPWTSNNLIILTNGVCGSACALIANHAVENHNVSTVAVGGFVNTSLSYSSFPGGFFSDSSAILKLRSLNNTLIPKPFPLTASLTFPYTEVYSKKQPDKLLEFLFTPARFRLYYNDQSIYDPSILWSDAAALIGN</sequence>
<organism evidence="1 2">
    <name type="scientific">Cetraspora pellucida</name>
    <dbReference type="NCBI Taxonomy" id="1433469"/>
    <lineage>
        <taxon>Eukaryota</taxon>
        <taxon>Fungi</taxon>
        <taxon>Fungi incertae sedis</taxon>
        <taxon>Mucoromycota</taxon>
        <taxon>Glomeromycotina</taxon>
        <taxon>Glomeromycetes</taxon>
        <taxon>Diversisporales</taxon>
        <taxon>Gigasporaceae</taxon>
        <taxon>Cetraspora</taxon>
    </lineage>
</organism>
<evidence type="ECO:0000313" key="2">
    <source>
        <dbReference type="Proteomes" id="UP000789366"/>
    </source>
</evidence>
<reference evidence="1" key="1">
    <citation type="submission" date="2021-06" db="EMBL/GenBank/DDBJ databases">
        <authorList>
            <person name="Kallberg Y."/>
            <person name="Tangrot J."/>
            <person name="Rosling A."/>
        </authorList>
    </citation>
    <scope>NUCLEOTIDE SEQUENCE</scope>
    <source>
        <strain evidence="1">28 12/20/2015</strain>
    </source>
</reference>
<proteinExistence type="predicted"/>